<keyword evidence="6" id="KW-1133">Transmembrane helix</keyword>
<evidence type="ECO:0000313" key="10">
    <source>
        <dbReference type="Proteomes" id="UP000318661"/>
    </source>
</evidence>
<evidence type="ECO:0000259" key="8">
    <source>
        <dbReference type="Pfam" id="PF00482"/>
    </source>
</evidence>
<dbReference type="EMBL" id="VBAJ01000228">
    <property type="protein sequence ID" value="TMJ06494.1"/>
    <property type="molecule type" value="Genomic_DNA"/>
</dbReference>
<dbReference type="InterPro" id="IPR042094">
    <property type="entry name" value="T2SS_GspF_sf"/>
</dbReference>
<dbReference type="InterPro" id="IPR003004">
    <property type="entry name" value="GspF/PilC"/>
</dbReference>
<organism evidence="9 10">
    <name type="scientific">Candidatus Segetimicrobium genomatis</name>
    <dbReference type="NCBI Taxonomy" id="2569760"/>
    <lineage>
        <taxon>Bacteria</taxon>
        <taxon>Bacillati</taxon>
        <taxon>Candidatus Sysuimicrobiota</taxon>
        <taxon>Candidatus Sysuimicrobiia</taxon>
        <taxon>Candidatus Sysuimicrobiales</taxon>
        <taxon>Candidatus Segetimicrobiaceae</taxon>
        <taxon>Candidatus Segetimicrobium</taxon>
    </lineage>
</organism>
<evidence type="ECO:0000256" key="1">
    <source>
        <dbReference type="ARBA" id="ARBA00004429"/>
    </source>
</evidence>
<evidence type="ECO:0000256" key="3">
    <source>
        <dbReference type="ARBA" id="ARBA00022475"/>
    </source>
</evidence>
<feature type="non-terminal residue" evidence="9">
    <location>
        <position position="155"/>
    </location>
</feature>
<comment type="caution">
    <text evidence="9">The sequence shown here is derived from an EMBL/GenBank/DDBJ whole genome shotgun (WGS) entry which is preliminary data.</text>
</comment>
<evidence type="ECO:0000256" key="4">
    <source>
        <dbReference type="ARBA" id="ARBA00022519"/>
    </source>
</evidence>
<dbReference type="Pfam" id="PF00482">
    <property type="entry name" value="T2SSF"/>
    <property type="match status" value="1"/>
</dbReference>
<dbReference type="Proteomes" id="UP000318661">
    <property type="component" value="Unassembled WGS sequence"/>
</dbReference>
<gene>
    <name evidence="9" type="ORF">E6G99_08930</name>
</gene>
<accession>A0A537LEQ2</accession>
<dbReference type="AlphaFoldDB" id="A0A537LEQ2"/>
<comment type="similarity">
    <text evidence="2">Belongs to the GSP F family.</text>
</comment>
<feature type="domain" description="Type II secretion system protein GspF" evidence="8">
    <location>
        <begin position="71"/>
        <end position="154"/>
    </location>
</feature>
<dbReference type="GO" id="GO:0005886">
    <property type="term" value="C:plasma membrane"/>
    <property type="evidence" value="ECO:0007669"/>
    <property type="project" value="UniProtKB-SubCell"/>
</dbReference>
<dbReference type="PANTHER" id="PTHR30012:SF0">
    <property type="entry name" value="TYPE II SECRETION SYSTEM PROTEIN F-RELATED"/>
    <property type="match status" value="1"/>
</dbReference>
<evidence type="ECO:0000313" key="9">
    <source>
        <dbReference type="EMBL" id="TMJ06494.1"/>
    </source>
</evidence>
<name>A0A537LEQ2_9BACT</name>
<comment type="subcellular location">
    <subcellularLocation>
        <location evidence="1">Cell inner membrane</location>
        <topology evidence="1">Multi-pass membrane protein</topology>
    </subcellularLocation>
</comment>
<protein>
    <submittedName>
        <fullName evidence="9">Type II secretion system F family protein</fullName>
    </submittedName>
</protein>
<dbReference type="FunFam" id="1.20.81.30:FF:000001">
    <property type="entry name" value="Type II secretion system protein F"/>
    <property type="match status" value="1"/>
</dbReference>
<proteinExistence type="inferred from homology"/>
<dbReference type="PANTHER" id="PTHR30012">
    <property type="entry name" value="GENERAL SECRETION PATHWAY PROTEIN"/>
    <property type="match status" value="1"/>
</dbReference>
<evidence type="ECO:0000256" key="7">
    <source>
        <dbReference type="ARBA" id="ARBA00023136"/>
    </source>
</evidence>
<keyword evidence="4" id="KW-0997">Cell inner membrane</keyword>
<keyword evidence="3" id="KW-1003">Cell membrane</keyword>
<sequence>MATFKYNARDASGRAVAGAIDADTEVMVIGKLQEMGFFVTSLEKQAGRGAGLSIGGLRRLRKVGLRELTVFARQFATMVNAGLSMVRTLSILEQQTESQKLRQIIGEVRKEVEEGMTLSDSFGKHPETFNTLMVNMVRAGEVGGVLDDVLNRVAT</sequence>
<keyword evidence="7" id="KW-0472">Membrane</keyword>
<dbReference type="Gene3D" id="1.20.81.30">
    <property type="entry name" value="Type II secretion system (T2SS), domain F"/>
    <property type="match status" value="1"/>
</dbReference>
<evidence type="ECO:0000256" key="6">
    <source>
        <dbReference type="ARBA" id="ARBA00022989"/>
    </source>
</evidence>
<reference evidence="9 10" key="1">
    <citation type="journal article" date="2019" name="Nat. Microbiol.">
        <title>Mediterranean grassland soil C-N compound turnover is dependent on rainfall and depth, and is mediated by genomically divergent microorganisms.</title>
        <authorList>
            <person name="Diamond S."/>
            <person name="Andeer P.F."/>
            <person name="Li Z."/>
            <person name="Crits-Christoph A."/>
            <person name="Burstein D."/>
            <person name="Anantharaman K."/>
            <person name="Lane K.R."/>
            <person name="Thomas B.C."/>
            <person name="Pan C."/>
            <person name="Northen T.R."/>
            <person name="Banfield J.F."/>
        </authorList>
    </citation>
    <scope>NUCLEOTIDE SEQUENCE [LARGE SCALE GENOMIC DNA]</scope>
    <source>
        <strain evidence="9">NP_2</strain>
    </source>
</reference>
<keyword evidence="5" id="KW-0812">Transmembrane</keyword>
<dbReference type="InterPro" id="IPR018076">
    <property type="entry name" value="T2SS_GspF_dom"/>
</dbReference>
<evidence type="ECO:0000256" key="2">
    <source>
        <dbReference type="ARBA" id="ARBA00005745"/>
    </source>
</evidence>
<evidence type="ECO:0000256" key="5">
    <source>
        <dbReference type="ARBA" id="ARBA00022692"/>
    </source>
</evidence>